<dbReference type="PANTHER" id="PTHR36759:SF1">
    <property type="entry name" value="DYNEIN BETA CHAIN, CILIARY PROTEIN"/>
    <property type="match status" value="1"/>
</dbReference>
<organism evidence="2 4">
    <name type="scientific">Nelumbo nucifera</name>
    <name type="common">Sacred lotus</name>
    <dbReference type="NCBI Taxonomy" id="4432"/>
    <lineage>
        <taxon>Eukaryota</taxon>
        <taxon>Viridiplantae</taxon>
        <taxon>Streptophyta</taxon>
        <taxon>Embryophyta</taxon>
        <taxon>Tracheophyta</taxon>
        <taxon>Spermatophyta</taxon>
        <taxon>Magnoliopsida</taxon>
        <taxon>Proteales</taxon>
        <taxon>Nelumbonaceae</taxon>
        <taxon>Nelumbo</taxon>
    </lineage>
</organism>
<dbReference type="OrthoDB" id="1609931at2759"/>
<feature type="region of interest" description="Disordered" evidence="1">
    <location>
        <begin position="1"/>
        <end position="73"/>
    </location>
</feature>
<dbReference type="GeneID" id="104606105"/>
<protein>
    <submittedName>
        <fullName evidence="3 4">Uncharacterized protein LOC104606105</fullName>
    </submittedName>
</protein>
<dbReference type="AlphaFoldDB" id="A0A1U8ANT3"/>
<dbReference type="eggNOG" id="ENOG502RY4S">
    <property type="taxonomic scope" value="Eukaryota"/>
</dbReference>
<accession>A0A1U8ANT3</accession>
<name>A0A1U8ANT3_NELNU</name>
<proteinExistence type="predicted"/>
<dbReference type="KEGG" id="nnu:104606105"/>
<sequence>MGQALRRVSGRARSSIKDPPVASSSHVKNVERRSPVVSFEPTQDAKNRGEGGAGDPIDSDNIPRINRENVLEERDPGYDAMLSQMVGRIRSKPGGKLEMGEPFVVEKYNRPMPKLRNTKPDSGRYEERPVPVGTLNVAQLRQILLLHQGKADDHEGPMDAHQIAEKFRVDVVQVQRILQFVSIPPEDNRKTKDKL</sequence>
<dbReference type="RefSeq" id="XP_010269456.1">
    <property type="nucleotide sequence ID" value="XM_010271154.2"/>
</dbReference>
<dbReference type="RefSeq" id="XP_010269457.1">
    <property type="nucleotide sequence ID" value="XM_010271155.2"/>
</dbReference>
<evidence type="ECO:0000313" key="2">
    <source>
        <dbReference type="Proteomes" id="UP000189703"/>
    </source>
</evidence>
<evidence type="ECO:0000256" key="1">
    <source>
        <dbReference type="SAM" id="MobiDB-lite"/>
    </source>
</evidence>
<evidence type="ECO:0000313" key="3">
    <source>
        <dbReference type="RefSeq" id="XP_010269456.1"/>
    </source>
</evidence>
<evidence type="ECO:0000313" key="4">
    <source>
        <dbReference type="RefSeq" id="XP_010269457.1"/>
    </source>
</evidence>
<gene>
    <name evidence="3 4" type="primary">LOC104606105</name>
</gene>
<dbReference type="Proteomes" id="UP000189703">
    <property type="component" value="Unplaced"/>
</dbReference>
<dbReference type="OMA" id="HNGPMDV"/>
<reference evidence="3 4" key="1">
    <citation type="submission" date="2025-04" db="UniProtKB">
        <authorList>
            <consortium name="RefSeq"/>
        </authorList>
    </citation>
    <scope>IDENTIFICATION</scope>
</reference>
<dbReference type="PANTHER" id="PTHR36759">
    <property type="entry name" value="DYNEIN BETA CHAIN, CILIARY PROTEIN"/>
    <property type="match status" value="1"/>
</dbReference>
<dbReference type="STRING" id="4432.A0A1U8ANT3"/>
<keyword evidence="2" id="KW-1185">Reference proteome</keyword>